<comment type="caution">
    <text evidence="2">The sequence shown here is derived from an EMBL/GenBank/DDBJ whole genome shotgun (WGS) entry which is preliminary data.</text>
</comment>
<dbReference type="InterPro" id="IPR018490">
    <property type="entry name" value="cNMP-bd_dom_sf"/>
</dbReference>
<proteinExistence type="predicted"/>
<dbReference type="InterPro" id="IPR000595">
    <property type="entry name" value="cNMP-bd_dom"/>
</dbReference>
<dbReference type="Pfam" id="PF00027">
    <property type="entry name" value="cNMP_binding"/>
    <property type="match status" value="1"/>
</dbReference>
<dbReference type="CDD" id="cd00038">
    <property type="entry name" value="CAP_ED"/>
    <property type="match status" value="1"/>
</dbReference>
<protein>
    <submittedName>
        <fullName evidence="2">Cyclic nucleotide-binding domain-containing protein</fullName>
    </submittedName>
</protein>
<gene>
    <name evidence="2" type="ORF">RS130_15150</name>
</gene>
<dbReference type="RefSeq" id="WP_316026613.1">
    <property type="nucleotide sequence ID" value="NZ_JAWDIO010000002.1"/>
</dbReference>
<keyword evidence="3" id="KW-1185">Reference proteome</keyword>
<reference evidence="2 3" key="1">
    <citation type="submission" date="2023-10" db="EMBL/GenBank/DDBJ databases">
        <title>Glaciecola aquimarina strain GGW-M5 nov., isolated from a coastal seawater.</title>
        <authorList>
            <person name="Bayburt H."/>
            <person name="Kim J.M."/>
            <person name="Choi B.J."/>
            <person name="Jeon C.O."/>
        </authorList>
    </citation>
    <scope>NUCLEOTIDE SEQUENCE [LARGE SCALE GENOMIC DNA]</scope>
    <source>
        <strain evidence="2 3">KCTC 32108</strain>
    </source>
</reference>
<dbReference type="EMBL" id="JAWDIO010000002">
    <property type="protein sequence ID" value="MDU0355056.1"/>
    <property type="molecule type" value="Genomic_DNA"/>
</dbReference>
<feature type="domain" description="Cyclic nucleotide-binding" evidence="1">
    <location>
        <begin position="22"/>
        <end position="66"/>
    </location>
</feature>
<dbReference type="InterPro" id="IPR014710">
    <property type="entry name" value="RmlC-like_jellyroll"/>
</dbReference>
<evidence type="ECO:0000313" key="2">
    <source>
        <dbReference type="EMBL" id="MDU0355056.1"/>
    </source>
</evidence>
<evidence type="ECO:0000259" key="1">
    <source>
        <dbReference type="Pfam" id="PF00027"/>
    </source>
</evidence>
<dbReference type="SUPFAM" id="SSF51206">
    <property type="entry name" value="cAMP-binding domain-like"/>
    <property type="match status" value="1"/>
</dbReference>
<sequence length="67" mass="7705">MPVSLHIDDIELLNEIIQRGKPLQKGEYLFRESTPFSSVYAVRSGSLKTQFISENGEEQITGFYLPW</sequence>
<name>A0ABU3SYI7_9ALTE</name>
<dbReference type="Proteomes" id="UP001247805">
    <property type="component" value="Unassembled WGS sequence"/>
</dbReference>
<accession>A0ABU3SYI7</accession>
<dbReference type="Gene3D" id="2.60.120.10">
    <property type="entry name" value="Jelly Rolls"/>
    <property type="match status" value="1"/>
</dbReference>
<organism evidence="2 3">
    <name type="scientific">Paraglaciecola aquimarina</name>
    <dbReference type="NCBI Taxonomy" id="1235557"/>
    <lineage>
        <taxon>Bacteria</taxon>
        <taxon>Pseudomonadati</taxon>
        <taxon>Pseudomonadota</taxon>
        <taxon>Gammaproteobacteria</taxon>
        <taxon>Alteromonadales</taxon>
        <taxon>Alteromonadaceae</taxon>
        <taxon>Paraglaciecola</taxon>
    </lineage>
</organism>
<evidence type="ECO:0000313" key="3">
    <source>
        <dbReference type="Proteomes" id="UP001247805"/>
    </source>
</evidence>